<accession>A0ACC0HLJ6</accession>
<reference evidence="1 2" key="1">
    <citation type="journal article" date="2022" name="Plant J.">
        <title>Chromosome-level genome of Camellia lanceoleosa provides a valuable resource for understanding genome evolution and self-incompatibility.</title>
        <authorList>
            <person name="Gong W."/>
            <person name="Xiao S."/>
            <person name="Wang L."/>
            <person name="Liao Z."/>
            <person name="Chang Y."/>
            <person name="Mo W."/>
            <person name="Hu G."/>
            <person name="Li W."/>
            <person name="Zhao G."/>
            <person name="Zhu H."/>
            <person name="Hu X."/>
            <person name="Ji K."/>
            <person name="Xiang X."/>
            <person name="Song Q."/>
            <person name="Yuan D."/>
            <person name="Jin S."/>
            <person name="Zhang L."/>
        </authorList>
    </citation>
    <scope>NUCLEOTIDE SEQUENCE [LARGE SCALE GENOMIC DNA]</scope>
    <source>
        <strain evidence="1">SQ_2022a</strain>
    </source>
</reference>
<sequence length="370" mass="40428">MTSPSNSPVPEELELFDSPDEVDVASSLCLLGKSLASKPLNHNVVLSIIKGAWKVRGELSILPWLENTFLFQFSEEADRNRILRDSPWSAMGSLLVLQTLSTGQTIDEVDFHRCPFWVQAHGLPIQKMTKQNGEIIGNRIGKVINVEAPKDGLFLHCSFLRIRVEINIQNPLSRAIGNQLGYGPDLRTGVARNIVSLVNVAKQSDISPENSRIDLSPNQRRNTGNSPPASMAVHGLGVHTHSTTDEPLQYSSPPHPESCTHTTTYSQISTSGTHNSPLRGLQTEAVCEPTSTPIEAFSGKSLILPILPTKHSLQPFGPLKKASLLNEVTHKPTYFVTEPPESPRILESPKELEPTALPTGLGLTDVTTIL</sequence>
<gene>
    <name evidence="1" type="ORF">LOK49_LG05G03660</name>
</gene>
<name>A0ACC0HLJ6_9ERIC</name>
<comment type="caution">
    <text evidence="1">The sequence shown here is derived from an EMBL/GenBank/DDBJ whole genome shotgun (WGS) entry which is preliminary data.</text>
</comment>
<organism evidence="1 2">
    <name type="scientific">Camellia lanceoleosa</name>
    <dbReference type="NCBI Taxonomy" id="1840588"/>
    <lineage>
        <taxon>Eukaryota</taxon>
        <taxon>Viridiplantae</taxon>
        <taxon>Streptophyta</taxon>
        <taxon>Embryophyta</taxon>
        <taxon>Tracheophyta</taxon>
        <taxon>Spermatophyta</taxon>
        <taxon>Magnoliopsida</taxon>
        <taxon>eudicotyledons</taxon>
        <taxon>Gunneridae</taxon>
        <taxon>Pentapetalae</taxon>
        <taxon>asterids</taxon>
        <taxon>Ericales</taxon>
        <taxon>Theaceae</taxon>
        <taxon>Camellia</taxon>
    </lineage>
</organism>
<protein>
    <submittedName>
        <fullName evidence="1">Uncharacterized protein</fullName>
    </submittedName>
</protein>
<dbReference type="Proteomes" id="UP001060215">
    <property type="component" value="Chromosome 4"/>
</dbReference>
<evidence type="ECO:0000313" key="2">
    <source>
        <dbReference type="Proteomes" id="UP001060215"/>
    </source>
</evidence>
<evidence type="ECO:0000313" key="1">
    <source>
        <dbReference type="EMBL" id="KAI8013777.1"/>
    </source>
</evidence>
<keyword evidence="2" id="KW-1185">Reference proteome</keyword>
<dbReference type="EMBL" id="CM045761">
    <property type="protein sequence ID" value="KAI8013777.1"/>
    <property type="molecule type" value="Genomic_DNA"/>
</dbReference>
<proteinExistence type="predicted"/>